<evidence type="ECO:0000256" key="5">
    <source>
        <dbReference type="ARBA" id="ARBA00023136"/>
    </source>
</evidence>
<evidence type="ECO:0000313" key="7">
    <source>
        <dbReference type="EMBL" id="PRR86113.1"/>
    </source>
</evidence>
<dbReference type="GO" id="GO:0022857">
    <property type="term" value="F:transmembrane transporter activity"/>
    <property type="evidence" value="ECO:0007669"/>
    <property type="project" value="InterPro"/>
</dbReference>
<dbReference type="RefSeq" id="WP_106008430.1">
    <property type="nucleotide sequence ID" value="NZ_JALCPJ010000051.1"/>
</dbReference>
<feature type="transmembrane region" description="Helical" evidence="6">
    <location>
        <begin position="6"/>
        <end position="26"/>
    </location>
</feature>
<dbReference type="InterPro" id="IPR050367">
    <property type="entry name" value="APC_superfamily"/>
</dbReference>
<dbReference type="InterPro" id="IPR002293">
    <property type="entry name" value="AA/rel_permease1"/>
</dbReference>
<name>A0A2T0BQF5_9CLOT</name>
<feature type="transmembrane region" description="Helical" evidence="6">
    <location>
        <begin position="216"/>
        <end position="235"/>
    </location>
</feature>
<gene>
    <name evidence="7" type="primary">yjeH</name>
    <name evidence="7" type="ORF">CLLU_09450</name>
</gene>
<sequence length="416" mass="44852">MSKNIGTITLSGLIAGSVLGSGIILLPPIAYRLVGGWAIAAWIIIMLLGIIFAYVFIFLSLKSPGNEGAAIAVGNAFGDFFRELTSNFLTAAVCFGPTAVMITAADFLKNFSLFSNIKVEIIAFGMEIICALILMYGVKALGKVTLILTGFTAVLLFCGSMYTLIFASNVHVPQTSFSISKFGYTLLLLFWAIIGWEIVGNYIEDIKNPKKTLVEAMTVSLIVIISLYIIVALSIQNVSASNHDILAIMTPLFGSFSLPVITAAASGLCMCTYLMVVGGVSRMSAQRGANNKLPAYLSYINRYGSPTNAIITLVCIHFVVLFLSAVNLINLDKIITCANVFFLSNAIIGLAAGFKLLHSIKLKIAISILILSFVLLLFKAALWSLLILILVIFLSIYNNKRVKNEKITNSCTSSDS</sequence>
<keyword evidence="4 6" id="KW-1133">Transmembrane helix</keyword>
<evidence type="ECO:0000313" key="8">
    <source>
        <dbReference type="Proteomes" id="UP000237798"/>
    </source>
</evidence>
<keyword evidence="5 6" id="KW-0472">Membrane</keyword>
<keyword evidence="2" id="KW-1003">Cell membrane</keyword>
<evidence type="ECO:0000256" key="3">
    <source>
        <dbReference type="ARBA" id="ARBA00022692"/>
    </source>
</evidence>
<feature type="transmembrane region" description="Helical" evidence="6">
    <location>
        <begin position="144"/>
        <end position="167"/>
    </location>
</feature>
<keyword evidence="8" id="KW-1185">Reference proteome</keyword>
<feature type="transmembrane region" description="Helical" evidence="6">
    <location>
        <begin position="119"/>
        <end position="138"/>
    </location>
</feature>
<evidence type="ECO:0000256" key="1">
    <source>
        <dbReference type="ARBA" id="ARBA00004651"/>
    </source>
</evidence>
<proteinExistence type="predicted"/>
<evidence type="ECO:0000256" key="6">
    <source>
        <dbReference type="SAM" id="Phobius"/>
    </source>
</evidence>
<feature type="transmembrane region" description="Helical" evidence="6">
    <location>
        <begin position="364"/>
        <end position="397"/>
    </location>
</feature>
<comment type="caution">
    <text evidence="7">The sequence shown here is derived from an EMBL/GenBank/DDBJ whole genome shotgun (WGS) entry which is preliminary data.</text>
</comment>
<keyword evidence="3 6" id="KW-0812">Transmembrane</keyword>
<dbReference type="PANTHER" id="PTHR42770">
    <property type="entry name" value="AMINO ACID TRANSPORTER-RELATED"/>
    <property type="match status" value="1"/>
</dbReference>
<evidence type="ECO:0000256" key="2">
    <source>
        <dbReference type="ARBA" id="ARBA00022475"/>
    </source>
</evidence>
<dbReference type="Gene3D" id="1.20.1740.10">
    <property type="entry name" value="Amino acid/polyamine transporter I"/>
    <property type="match status" value="1"/>
</dbReference>
<reference evidence="7 8" key="1">
    <citation type="submission" date="2018-03" db="EMBL/GenBank/DDBJ databases">
        <title>Genome sequence of Clostridium luticellarii DSM 29923.</title>
        <authorList>
            <person name="Poehlein A."/>
            <person name="Daniel R."/>
        </authorList>
    </citation>
    <scope>NUCLEOTIDE SEQUENCE [LARGE SCALE GENOMIC DNA]</scope>
    <source>
        <strain evidence="7 8">DSM 29923</strain>
    </source>
</reference>
<feature type="transmembrane region" description="Helical" evidence="6">
    <location>
        <begin position="256"/>
        <end position="276"/>
    </location>
</feature>
<comment type="subcellular location">
    <subcellularLocation>
        <location evidence="1">Cell membrane</location>
        <topology evidence="1">Multi-pass membrane protein</topology>
    </subcellularLocation>
</comment>
<evidence type="ECO:0000256" key="4">
    <source>
        <dbReference type="ARBA" id="ARBA00022989"/>
    </source>
</evidence>
<feature type="transmembrane region" description="Helical" evidence="6">
    <location>
        <begin position="88"/>
        <end position="107"/>
    </location>
</feature>
<dbReference type="PIRSF" id="PIRSF006060">
    <property type="entry name" value="AA_transporter"/>
    <property type="match status" value="1"/>
</dbReference>
<accession>A0A2T0BQF5</accession>
<dbReference type="GO" id="GO:0005886">
    <property type="term" value="C:plasma membrane"/>
    <property type="evidence" value="ECO:0007669"/>
    <property type="project" value="UniProtKB-SubCell"/>
</dbReference>
<dbReference type="Pfam" id="PF13520">
    <property type="entry name" value="AA_permease_2"/>
    <property type="match status" value="1"/>
</dbReference>
<dbReference type="EMBL" id="PVXP01000008">
    <property type="protein sequence ID" value="PRR86113.1"/>
    <property type="molecule type" value="Genomic_DNA"/>
</dbReference>
<dbReference type="PANTHER" id="PTHR42770:SF13">
    <property type="entry name" value="L-METHIONINE_BRANCHED-CHAIN AMINO ACID EXPORTER YJEH"/>
    <property type="match status" value="1"/>
</dbReference>
<feature type="transmembrane region" description="Helical" evidence="6">
    <location>
        <begin position="33"/>
        <end position="57"/>
    </location>
</feature>
<organism evidence="7 8">
    <name type="scientific">Clostridium luticellarii</name>
    <dbReference type="NCBI Taxonomy" id="1691940"/>
    <lineage>
        <taxon>Bacteria</taxon>
        <taxon>Bacillati</taxon>
        <taxon>Bacillota</taxon>
        <taxon>Clostridia</taxon>
        <taxon>Eubacteriales</taxon>
        <taxon>Clostridiaceae</taxon>
        <taxon>Clostridium</taxon>
    </lineage>
</organism>
<dbReference type="AlphaFoldDB" id="A0A2T0BQF5"/>
<feature type="transmembrane region" description="Helical" evidence="6">
    <location>
        <begin position="179"/>
        <end position="196"/>
    </location>
</feature>
<protein>
    <submittedName>
        <fullName evidence="7">Inner membrane protein YjeH</fullName>
    </submittedName>
</protein>
<feature type="transmembrane region" description="Helical" evidence="6">
    <location>
        <begin position="340"/>
        <end position="358"/>
    </location>
</feature>
<dbReference type="OrthoDB" id="178667at2"/>
<dbReference type="Proteomes" id="UP000237798">
    <property type="component" value="Unassembled WGS sequence"/>
</dbReference>
<feature type="transmembrane region" description="Helical" evidence="6">
    <location>
        <begin position="309"/>
        <end position="328"/>
    </location>
</feature>